<comment type="caution">
    <text evidence="2">The sequence shown here is derived from an EMBL/GenBank/DDBJ whole genome shotgun (WGS) entry which is preliminary data.</text>
</comment>
<sequence length="127" mass="13173">MGRAEAMAAYLALAAQCPGFGAARYDVLELSTDPGGGTPQKLCLGLGAKAMSLSRPGETEPIHSVSYGHVEEIMQLVNAYLANPSPERPSSSPSPPCQDLPDTSPPSQHPGLDEPQGQSGCLGQLQD</sequence>
<dbReference type="AlphaFoldDB" id="A0A5N4D5H9"/>
<accession>A0A5N4D5H9</accession>
<reference evidence="2 3" key="1">
    <citation type="journal article" date="2019" name="Mol. Ecol. Resour.">
        <title>Improving Illumina assemblies with Hi-C and long reads: an example with the North African dromedary.</title>
        <authorList>
            <person name="Elbers J.P."/>
            <person name="Rogers M.F."/>
            <person name="Perelman P.L."/>
            <person name="Proskuryakova A.A."/>
            <person name="Serdyukova N.A."/>
            <person name="Johnson W.E."/>
            <person name="Horin P."/>
            <person name="Corander J."/>
            <person name="Murphy D."/>
            <person name="Burger P.A."/>
        </authorList>
    </citation>
    <scope>NUCLEOTIDE SEQUENCE [LARGE SCALE GENOMIC DNA]</scope>
    <source>
        <strain evidence="2">Drom800</strain>
        <tissue evidence="2">Blood</tissue>
    </source>
</reference>
<dbReference type="InterPro" id="IPR051724">
    <property type="entry name" value="Actin_motor_Myosin"/>
</dbReference>
<evidence type="ECO:0000256" key="1">
    <source>
        <dbReference type="SAM" id="MobiDB-lite"/>
    </source>
</evidence>
<evidence type="ECO:0000313" key="3">
    <source>
        <dbReference type="Proteomes" id="UP000299084"/>
    </source>
</evidence>
<keyword evidence="3" id="KW-1185">Reference proteome</keyword>
<gene>
    <name evidence="2" type="ORF">Cadr_000019572</name>
</gene>
<dbReference type="EMBL" id="JWIN03000016">
    <property type="protein sequence ID" value="KAB1266335.1"/>
    <property type="molecule type" value="Genomic_DNA"/>
</dbReference>
<feature type="compositionally biased region" description="Polar residues" evidence="1">
    <location>
        <begin position="116"/>
        <end position="127"/>
    </location>
</feature>
<organism evidence="2 3">
    <name type="scientific">Camelus dromedarius</name>
    <name type="common">Dromedary</name>
    <name type="synonym">Arabian camel</name>
    <dbReference type="NCBI Taxonomy" id="9838"/>
    <lineage>
        <taxon>Eukaryota</taxon>
        <taxon>Metazoa</taxon>
        <taxon>Chordata</taxon>
        <taxon>Craniata</taxon>
        <taxon>Vertebrata</taxon>
        <taxon>Euteleostomi</taxon>
        <taxon>Mammalia</taxon>
        <taxon>Eutheria</taxon>
        <taxon>Laurasiatheria</taxon>
        <taxon>Artiodactyla</taxon>
        <taxon>Tylopoda</taxon>
        <taxon>Camelidae</taxon>
        <taxon>Camelus</taxon>
    </lineage>
</organism>
<dbReference type="Proteomes" id="UP000299084">
    <property type="component" value="Unassembled WGS sequence"/>
</dbReference>
<proteinExistence type="predicted"/>
<protein>
    <submittedName>
        <fullName evidence="2">Pleckstrin homology domain-containing family H member 3</fullName>
    </submittedName>
</protein>
<name>A0A5N4D5H9_CAMDR</name>
<dbReference type="PANTHER" id="PTHR46049">
    <property type="entry name" value="AGAP003327-PA"/>
    <property type="match status" value="1"/>
</dbReference>
<feature type="compositionally biased region" description="Pro residues" evidence="1">
    <location>
        <begin position="92"/>
        <end position="108"/>
    </location>
</feature>
<feature type="region of interest" description="Disordered" evidence="1">
    <location>
        <begin position="81"/>
        <end position="127"/>
    </location>
</feature>
<evidence type="ECO:0000313" key="2">
    <source>
        <dbReference type="EMBL" id="KAB1266335.1"/>
    </source>
</evidence>
<dbReference type="PANTHER" id="PTHR46049:SF5">
    <property type="entry name" value="PLECKSTRIN HOMOLOGY DOMAIN-CONTAINING FAMILY H MEMBER 3"/>
    <property type="match status" value="1"/>
</dbReference>